<feature type="compositionally biased region" description="Low complexity" evidence="2">
    <location>
        <begin position="7"/>
        <end position="23"/>
    </location>
</feature>
<reference evidence="4 5" key="1">
    <citation type="submission" date="2017-04" db="EMBL/GenBank/DDBJ databases">
        <title>Compelte genome sequence of WV33.</title>
        <authorList>
            <person name="Lee P.C."/>
        </authorList>
    </citation>
    <scope>NUCLEOTIDE SEQUENCE [LARGE SCALE GENOMIC DNA]</scope>
    <source>
        <strain evidence="4 5">WV33</strain>
    </source>
</reference>
<dbReference type="InterPro" id="IPR026444">
    <property type="entry name" value="Secre_tail"/>
</dbReference>
<protein>
    <recommendedName>
        <fullName evidence="3">Secretion system C-terminal sorting domain-containing protein</fullName>
    </recommendedName>
</protein>
<gene>
    <name evidence="4" type="ORF">FFWV33_16605</name>
</gene>
<evidence type="ECO:0000259" key="3">
    <source>
        <dbReference type="Pfam" id="PF18962"/>
    </source>
</evidence>
<sequence>MLAATYTSSASGNWNSSSTWSPSGVPTTGDIVNIGNHTVTVTANAACSSINSLSGTALAQLVINKGFSLIVSGNFSVRPSNIVNNNTYISGGGSLQVLNVIIGLDEMDNSYPTSTKLTTLYVDNVTLFKITGNIVSTTPVKGSLYNESRLRHRSGVIDLDGILSIPAVGSGPTALGYRTDNDNQGSPFIIFRNTNPTIPTDVQKGPNFTGGSVEFRSTATTNYTLPSLAYKDLILNSNRTFISGGSSTSIVSGGSMNLKLGVFSSSAANQMRLNDGATIYRSVGTFASGTNSRLRLATKSAQYNVVYEQNSIPTVINDLPAYYPGSTLLNSIKTVQVNSTNGVVLNTNTIVVENLIINVNCTISGTGRVSVTDVLDIPNGSTVNIADNFIYLTSNELKTARVATLLNGTVLKGKVMVERYLPNNQRSWRLLTAPVKGSTGNSVWENWQNNGTYTGLDHGVDLWGPDGTLTAEDTGSSLQVSSVGNGLTYINNSSYNLRKFDNTLGTWSYVTNTLSQPLFTASINQGFLLFASNSFLLSSNLEGVANTGSTQALLSASGTLNIGDVSYNNIGSNKFYLIGNPYASPIDFKSVLDEPENNGVNKIWVIDPTIGLGSYVAWDPIVGYSNAGTVFNGSTILQSGQAFFVRASSTTTSLTIKESHKSSAVANTTLNKFSSTKINASPALFRVILEKQVDDIYSNRDGCVAAFYDGGNNGLDINDGRKISNIGENLALFTNNFSLSIEHRASIVDNDFLTVRITDALVGINYKLKLYGTNFTYSGKAYLKDLFNGSKTELPLDGSIFEYIFQVTTDAKSVGNRFEVVFQQESSLKTADVVTTNFSVYPNPANSQDAIMVNLEEGKSSDSYLYKIYNTVGQLVCNGDFLIDNGVGSIKLDGKLGAGLYFIEIYNLKNSDRSTTKIIIK</sequence>
<feature type="region of interest" description="Disordered" evidence="2">
    <location>
        <begin position="1"/>
        <end position="23"/>
    </location>
</feature>
<keyword evidence="5" id="KW-1185">Reference proteome</keyword>
<organism evidence="4 5">
    <name type="scientific">Flavobacterium faecale</name>
    <dbReference type="NCBI Taxonomy" id="1355330"/>
    <lineage>
        <taxon>Bacteria</taxon>
        <taxon>Pseudomonadati</taxon>
        <taxon>Bacteroidota</taxon>
        <taxon>Flavobacteriia</taxon>
        <taxon>Flavobacteriales</taxon>
        <taxon>Flavobacteriaceae</taxon>
        <taxon>Flavobacterium</taxon>
    </lineage>
</organism>
<keyword evidence="1" id="KW-0732">Signal</keyword>
<dbReference type="Proteomes" id="UP000244527">
    <property type="component" value="Chromosome"/>
</dbReference>
<evidence type="ECO:0000313" key="4">
    <source>
        <dbReference type="EMBL" id="AWG23030.1"/>
    </source>
</evidence>
<accession>A0A2S1LGX5</accession>
<evidence type="ECO:0000313" key="5">
    <source>
        <dbReference type="Proteomes" id="UP000244527"/>
    </source>
</evidence>
<dbReference type="Pfam" id="PF18962">
    <property type="entry name" value="Por_Secre_tail"/>
    <property type="match status" value="1"/>
</dbReference>
<dbReference type="EMBL" id="CP020918">
    <property type="protein sequence ID" value="AWG23030.1"/>
    <property type="molecule type" value="Genomic_DNA"/>
</dbReference>
<dbReference type="AlphaFoldDB" id="A0A2S1LGX5"/>
<evidence type="ECO:0000256" key="2">
    <source>
        <dbReference type="SAM" id="MobiDB-lite"/>
    </source>
</evidence>
<evidence type="ECO:0000256" key="1">
    <source>
        <dbReference type="ARBA" id="ARBA00022729"/>
    </source>
</evidence>
<dbReference type="KEGG" id="ffa:FFWV33_16605"/>
<proteinExistence type="predicted"/>
<name>A0A2S1LGX5_9FLAO</name>
<feature type="domain" description="Secretion system C-terminal sorting" evidence="3">
    <location>
        <begin position="840"/>
        <end position="920"/>
    </location>
</feature>